<dbReference type="EMBL" id="MASW01000005">
    <property type="protein sequence ID" value="PXY22193.1"/>
    <property type="molecule type" value="Genomic_DNA"/>
</dbReference>
<evidence type="ECO:0000313" key="2">
    <source>
        <dbReference type="EMBL" id="PXY22193.1"/>
    </source>
</evidence>
<proteinExistence type="predicted"/>
<sequence length="174" mass="18099">MSTPYEPATRTAPQETVGSYPRYADAERAVDYLSDHDFPVERTVIVGRGLEMVEQITGRYTVASAAGRGAATGAVVGALFGWLFGLFGWVAPLIGDLWLALWGALFGAVAGALIGAAFGAAGHAATRGRRDFSSFPGVRAASYDVLADTQVADRAREALQAEGAPGVGNTGHAR</sequence>
<dbReference type="RefSeq" id="WP_112282796.1">
    <property type="nucleotide sequence ID" value="NZ_MASW01000005.1"/>
</dbReference>
<evidence type="ECO:0000313" key="3">
    <source>
        <dbReference type="Proteomes" id="UP000249915"/>
    </source>
</evidence>
<dbReference type="OrthoDB" id="3381462at2"/>
<dbReference type="Proteomes" id="UP000249915">
    <property type="component" value="Unassembled WGS sequence"/>
</dbReference>
<keyword evidence="3" id="KW-1185">Reference proteome</keyword>
<reference evidence="2 3" key="1">
    <citation type="submission" date="2016-07" db="EMBL/GenBank/DDBJ databases">
        <title>Draft genome sequence of Prauserella muralis DSM 45305, isolated from a mould-covered wall in an indoor environment.</title>
        <authorList>
            <person name="Ruckert C."/>
            <person name="Albersmeier A."/>
            <person name="Jiang C.-L."/>
            <person name="Jiang Y."/>
            <person name="Kalinowski J."/>
            <person name="Schneider O."/>
            <person name="Winkler A."/>
            <person name="Zotchev S.B."/>
        </authorList>
    </citation>
    <scope>NUCLEOTIDE SEQUENCE [LARGE SCALE GENOMIC DNA]</scope>
    <source>
        <strain evidence="2 3">DSM 45305</strain>
    </source>
</reference>
<name>A0A2V4AND2_9PSEU</name>
<organism evidence="2 3">
    <name type="scientific">Prauserella muralis</name>
    <dbReference type="NCBI Taxonomy" id="588067"/>
    <lineage>
        <taxon>Bacteria</taxon>
        <taxon>Bacillati</taxon>
        <taxon>Actinomycetota</taxon>
        <taxon>Actinomycetes</taxon>
        <taxon>Pseudonocardiales</taxon>
        <taxon>Pseudonocardiaceae</taxon>
        <taxon>Prauserella</taxon>
    </lineage>
</organism>
<comment type="caution">
    <text evidence="2">The sequence shown here is derived from an EMBL/GenBank/DDBJ whole genome shotgun (WGS) entry which is preliminary data.</text>
</comment>
<evidence type="ECO:0000259" key="1">
    <source>
        <dbReference type="Pfam" id="PF11181"/>
    </source>
</evidence>
<dbReference type="InterPro" id="IPR025889">
    <property type="entry name" value="GSP17M-like_dom"/>
</dbReference>
<protein>
    <recommendedName>
        <fullName evidence="1">General stress protein 17M-like domain-containing protein</fullName>
    </recommendedName>
</protein>
<gene>
    <name evidence="2" type="ORF">BAY60_20090</name>
</gene>
<accession>A0A2V4AND2</accession>
<dbReference type="AlphaFoldDB" id="A0A2V4AND2"/>
<dbReference type="Pfam" id="PF11181">
    <property type="entry name" value="YflT"/>
    <property type="match status" value="1"/>
</dbReference>
<feature type="domain" description="General stress protein 17M-like" evidence="1">
    <location>
        <begin position="16"/>
        <end position="84"/>
    </location>
</feature>